<protein>
    <recommendedName>
        <fullName evidence="4">Lipoprotein</fullName>
    </recommendedName>
</protein>
<keyword evidence="1" id="KW-0732">Signal</keyword>
<accession>A0ABM9I369</accession>
<gene>
    <name evidence="2" type="ORF">MSZNOR_2713</name>
</gene>
<organism evidence="2 3">
    <name type="scientific">Methylocaldum szegediense</name>
    <dbReference type="NCBI Taxonomy" id="73780"/>
    <lineage>
        <taxon>Bacteria</taxon>
        <taxon>Pseudomonadati</taxon>
        <taxon>Pseudomonadota</taxon>
        <taxon>Gammaproteobacteria</taxon>
        <taxon>Methylococcales</taxon>
        <taxon>Methylococcaceae</taxon>
        <taxon>Methylocaldum</taxon>
    </lineage>
</organism>
<dbReference type="EMBL" id="OX458333">
    <property type="protein sequence ID" value="CAI8862072.1"/>
    <property type="molecule type" value="Genomic_DNA"/>
</dbReference>
<reference evidence="2 3" key="1">
    <citation type="submission" date="2023-03" db="EMBL/GenBank/DDBJ databases">
        <authorList>
            <person name="Pearce D."/>
        </authorList>
    </citation>
    <scope>NUCLEOTIDE SEQUENCE [LARGE SCALE GENOMIC DNA]</scope>
    <source>
        <strain evidence="2">Msz</strain>
    </source>
</reference>
<feature type="chain" id="PRO_5045393491" description="Lipoprotein" evidence="1">
    <location>
        <begin position="17"/>
        <end position="186"/>
    </location>
</feature>
<dbReference type="PROSITE" id="PS51257">
    <property type="entry name" value="PROKAR_LIPOPROTEIN"/>
    <property type="match status" value="1"/>
</dbReference>
<dbReference type="Proteomes" id="UP001162030">
    <property type="component" value="Chromosome"/>
</dbReference>
<evidence type="ECO:0000313" key="3">
    <source>
        <dbReference type="Proteomes" id="UP001162030"/>
    </source>
</evidence>
<feature type="signal peptide" evidence="1">
    <location>
        <begin position="1"/>
        <end position="16"/>
    </location>
</feature>
<dbReference type="RefSeq" id="WP_026611416.1">
    <property type="nucleotide sequence ID" value="NZ_OX458333.1"/>
</dbReference>
<evidence type="ECO:0008006" key="4">
    <source>
        <dbReference type="Google" id="ProtNLM"/>
    </source>
</evidence>
<proteinExistence type="predicted"/>
<sequence>MALQRLIFALCCLVLAACESSPPREVVPAAQPETKASNADKVGEYLITAAADVWTEYDCGGSKYLPVAYLEDQQLTPQRMAAGSQFVHHFVYVLCPANPDHSITGTLFRKIYLKGKLVHSGRQSFNLRPGRWGVNAIIEVPKHSKPGTYTLQTEFIGRAPTKRIVLIKNSEFEVLDERRGSRAPIL</sequence>
<evidence type="ECO:0000313" key="2">
    <source>
        <dbReference type="EMBL" id="CAI8862072.1"/>
    </source>
</evidence>
<name>A0ABM9I369_9GAMM</name>
<keyword evidence="3" id="KW-1185">Reference proteome</keyword>
<evidence type="ECO:0000256" key="1">
    <source>
        <dbReference type="SAM" id="SignalP"/>
    </source>
</evidence>